<sequence length="336" mass="35785">MPNLNTRRGVALTPMEVRRDVIVRTALLADDLGYEVFSVAEGWGLDATVVLAEIAVKTSRIRLLAGILSVWGRSPATIAMSAATLHQLSEGRFILGLGASTRQLVEGWHDTVFTDPAGRLRDVATAVRALLAGDRAALRHAPGARALRLGLPAAADVPIWMAATGERTLPVAADLADGWYPIYLRRDRCRELAATLRQGRTMTIAAGPFTVVDRNVDDARAAVAACTAQYMARMGDLYPALVTAQGLGAEVDLTRAANPLQHRGAGVVPDAAEPLLDEFTAYGHPDTVRQQLDRWADTADITMIGLPPGLPWAQIEATLLAAAPSRIPAALARLGS</sequence>
<evidence type="ECO:0000256" key="1">
    <source>
        <dbReference type="ARBA" id="ARBA00023002"/>
    </source>
</evidence>
<dbReference type="InterPro" id="IPR050564">
    <property type="entry name" value="F420-G6PD/mer"/>
</dbReference>
<evidence type="ECO:0000259" key="2">
    <source>
        <dbReference type="Pfam" id="PF00296"/>
    </source>
</evidence>
<dbReference type="InterPro" id="IPR011251">
    <property type="entry name" value="Luciferase-like_dom"/>
</dbReference>
<comment type="caution">
    <text evidence="3">The sequence shown here is derived from an EMBL/GenBank/DDBJ whole genome shotgun (WGS) entry which is preliminary data.</text>
</comment>
<evidence type="ECO:0000313" key="4">
    <source>
        <dbReference type="Proteomes" id="UP000635606"/>
    </source>
</evidence>
<dbReference type="PANTHER" id="PTHR43244">
    <property type="match status" value="1"/>
</dbReference>
<keyword evidence="1" id="KW-0560">Oxidoreductase</keyword>
<dbReference type="RefSeq" id="WP_203933600.1">
    <property type="nucleotide sequence ID" value="NZ_BOPH01000125.1"/>
</dbReference>
<evidence type="ECO:0000313" key="3">
    <source>
        <dbReference type="EMBL" id="GIJ73776.1"/>
    </source>
</evidence>
<dbReference type="GO" id="GO:0016705">
    <property type="term" value="F:oxidoreductase activity, acting on paired donors, with incorporation or reduction of molecular oxygen"/>
    <property type="evidence" value="ECO:0007669"/>
    <property type="project" value="InterPro"/>
</dbReference>
<keyword evidence="4" id="KW-1185">Reference proteome</keyword>
<dbReference type="SUPFAM" id="SSF51679">
    <property type="entry name" value="Bacterial luciferase-like"/>
    <property type="match status" value="1"/>
</dbReference>
<proteinExistence type="predicted"/>
<feature type="domain" description="Luciferase-like" evidence="2">
    <location>
        <begin position="7"/>
        <end position="298"/>
    </location>
</feature>
<dbReference type="Gene3D" id="3.20.20.30">
    <property type="entry name" value="Luciferase-like domain"/>
    <property type="match status" value="1"/>
</dbReference>
<protein>
    <submittedName>
        <fullName evidence="3">LLM class F420-dependent oxidoreductase</fullName>
    </submittedName>
</protein>
<dbReference type="CDD" id="cd01097">
    <property type="entry name" value="Tetrahydromethanopterin_reductase"/>
    <property type="match status" value="1"/>
</dbReference>
<dbReference type="Proteomes" id="UP000635606">
    <property type="component" value="Unassembled WGS sequence"/>
</dbReference>
<reference evidence="3" key="1">
    <citation type="submission" date="2021-01" db="EMBL/GenBank/DDBJ databases">
        <title>Whole genome shotgun sequence of Virgisporangium ochraceum NBRC 16418.</title>
        <authorList>
            <person name="Komaki H."/>
            <person name="Tamura T."/>
        </authorList>
    </citation>
    <scope>NUCLEOTIDE SEQUENCE</scope>
    <source>
        <strain evidence="3">NBRC 16418</strain>
    </source>
</reference>
<accession>A0A8J4A6L0</accession>
<dbReference type="AlphaFoldDB" id="A0A8J4A6L0"/>
<dbReference type="Pfam" id="PF00296">
    <property type="entry name" value="Bac_luciferase"/>
    <property type="match status" value="1"/>
</dbReference>
<name>A0A8J4A6L0_9ACTN</name>
<dbReference type="PANTHER" id="PTHR43244:SF1">
    <property type="entry name" value="5,10-METHYLENETETRAHYDROMETHANOPTERIN REDUCTASE"/>
    <property type="match status" value="1"/>
</dbReference>
<gene>
    <name evidence="3" type="ORF">Voc01_086930</name>
</gene>
<dbReference type="EMBL" id="BOPH01000125">
    <property type="protein sequence ID" value="GIJ73776.1"/>
    <property type="molecule type" value="Genomic_DNA"/>
</dbReference>
<organism evidence="3 4">
    <name type="scientific">Virgisporangium ochraceum</name>
    <dbReference type="NCBI Taxonomy" id="65505"/>
    <lineage>
        <taxon>Bacteria</taxon>
        <taxon>Bacillati</taxon>
        <taxon>Actinomycetota</taxon>
        <taxon>Actinomycetes</taxon>
        <taxon>Micromonosporales</taxon>
        <taxon>Micromonosporaceae</taxon>
        <taxon>Virgisporangium</taxon>
    </lineage>
</organism>
<dbReference type="InterPro" id="IPR036661">
    <property type="entry name" value="Luciferase-like_sf"/>
</dbReference>